<evidence type="ECO:0000259" key="9">
    <source>
        <dbReference type="PROSITE" id="PS51755"/>
    </source>
</evidence>
<dbReference type="PANTHER" id="PTHR48111">
    <property type="entry name" value="REGULATOR OF RPOS"/>
    <property type="match status" value="1"/>
</dbReference>
<dbReference type="KEGG" id="sutt:SUTMEG_16310"/>
<protein>
    <submittedName>
        <fullName evidence="10">DNA-binding response regulator</fullName>
    </submittedName>
</protein>
<keyword evidence="2" id="KW-0902">Two-component regulatory system</keyword>
<gene>
    <name evidence="10" type="ORF">SUTMEG_16310</name>
</gene>
<reference evidence="10 11" key="1">
    <citation type="journal article" date="2018" name="Int. J. Syst. Evol. Microbiol.">
        <title>Mesosutterella multiformis gen. nov., sp. nov., a member of the family Sutterellaceae and Sutterella megalosphaeroides sp. nov., isolated from human faeces.</title>
        <authorList>
            <person name="Sakamoto M."/>
            <person name="Ikeyama N."/>
            <person name="Kunihiro T."/>
            <person name="Iino T."/>
            <person name="Yuki M."/>
            <person name="Ohkuma M."/>
        </authorList>
    </citation>
    <scope>NUCLEOTIDE SEQUENCE [LARGE SCALE GENOMIC DNA]</scope>
    <source>
        <strain evidence="10 11">6FBBBH3</strain>
    </source>
</reference>
<feature type="DNA-binding region" description="OmpR/PhoB-type" evidence="7">
    <location>
        <begin position="103"/>
        <end position="202"/>
    </location>
</feature>
<organism evidence="10 11">
    <name type="scientific">Sutterella megalosphaeroides</name>
    <dbReference type="NCBI Taxonomy" id="2494234"/>
    <lineage>
        <taxon>Bacteria</taxon>
        <taxon>Pseudomonadati</taxon>
        <taxon>Pseudomonadota</taxon>
        <taxon>Betaproteobacteria</taxon>
        <taxon>Burkholderiales</taxon>
        <taxon>Sutterellaceae</taxon>
        <taxon>Sutterella</taxon>
    </lineage>
</organism>
<dbReference type="InterPro" id="IPR039420">
    <property type="entry name" value="WalR-like"/>
</dbReference>
<evidence type="ECO:0000256" key="7">
    <source>
        <dbReference type="PROSITE-ProRule" id="PRU01091"/>
    </source>
</evidence>
<dbReference type="SUPFAM" id="SSF52172">
    <property type="entry name" value="CheY-like"/>
    <property type="match status" value="1"/>
</dbReference>
<accession>A0A2Z6ICT0</accession>
<keyword evidence="5" id="KW-0804">Transcription</keyword>
<dbReference type="Pfam" id="PF00072">
    <property type="entry name" value="Response_reg"/>
    <property type="match status" value="1"/>
</dbReference>
<feature type="domain" description="OmpR/PhoB-type" evidence="9">
    <location>
        <begin position="103"/>
        <end position="202"/>
    </location>
</feature>
<dbReference type="InterPro" id="IPR001867">
    <property type="entry name" value="OmpR/PhoB-type_DNA-bd"/>
</dbReference>
<dbReference type="SMART" id="SM00448">
    <property type="entry name" value="REC"/>
    <property type="match status" value="1"/>
</dbReference>
<keyword evidence="11" id="KW-1185">Reference proteome</keyword>
<dbReference type="InterPro" id="IPR016032">
    <property type="entry name" value="Sig_transdc_resp-reg_C-effctor"/>
</dbReference>
<dbReference type="Gene3D" id="1.10.10.10">
    <property type="entry name" value="Winged helix-like DNA-binding domain superfamily/Winged helix DNA-binding domain"/>
    <property type="match status" value="1"/>
</dbReference>
<name>A0A2Z6ICT0_9BURK</name>
<dbReference type="InterPro" id="IPR036388">
    <property type="entry name" value="WH-like_DNA-bd_sf"/>
</dbReference>
<dbReference type="EMBL" id="AP018786">
    <property type="protein sequence ID" value="BBF23740.1"/>
    <property type="molecule type" value="Genomic_DNA"/>
</dbReference>
<dbReference type="CDD" id="cd00383">
    <property type="entry name" value="trans_reg_C"/>
    <property type="match status" value="1"/>
</dbReference>
<dbReference type="PROSITE" id="PS50110">
    <property type="entry name" value="RESPONSE_REGULATORY"/>
    <property type="match status" value="1"/>
</dbReference>
<evidence type="ECO:0000259" key="8">
    <source>
        <dbReference type="PROSITE" id="PS50110"/>
    </source>
</evidence>
<feature type="domain" description="Response regulatory" evidence="8">
    <location>
        <begin position="1"/>
        <end position="91"/>
    </location>
</feature>
<dbReference type="AlphaFoldDB" id="A0A2Z6ICT0"/>
<evidence type="ECO:0000313" key="11">
    <source>
        <dbReference type="Proteomes" id="UP000271003"/>
    </source>
</evidence>
<dbReference type="GO" id="GO:0006355">
    <property type="term" value="P:regulation of DNA-templated transcription"/>
    <property type="evidence" value="ECO:0007669"/>
    <property type="project" value="InterPro"/>
</dbReference>
<keyword evidence="1 6" id="KW-0597">Phosphoprotein</keyword>
<evidence type="ECO:0000256" key="4">
    <source>
        <dbReference type="ARBA" id="ARBA00023125"/>
    </source>
</evidence>
<dbReference type="SMART" id="SM00862">
    <property type="entry name" value="Trans_reg_C"/>
    <property type="match status" value="1"/>
</dbReference>
<dbReference type="GO" id="GO:0005829">
    <property type="term" value="C:cytosol"/>
    <property type="evidence" value="ECO:0007669"/>
    <property type="project" value="TreeGrafter"/>
</dbReference>
<dbReference type="Proteomes" id="UP000271003">
    <property type="component" value="Chromosome"/>
</dbReference>
<evidence type="ECO:0000256" key="6">
    <source>
        <dbReference type="PROSITE-ProRule" id="PRU00169"/>
    </source>
</evidence>
<dbReference type="PANTHER" id="PTHR48111:SF1">
    <property type="entry name" value="TWO-COMPONENT RESPONSE REGULATOR ORR33"/>
    <property type="match status" value="1"/>
</dbReference>
<evidence type="ECO:0000256" key="1">
    <source>
        <dbReference type="ARBA" id="ARBA00022553"/>
    </source>
</evidence>
<evidence type="ECO:0000256" key="3">
    <source>
        <dbReference type="ARBA" id="ARBA00023015"/>
    </source>
</evidence>
<dbReference type="SUPFAM" id="SSF46894">
    <property type="entry name" value="C-terminal effector domain of the bipartite response regulators"/>
    <property type="match status" value="1"/>
</dbReference>
<dbReference type="Gene3D" id="6.10.250.690">
    <property type="match status" value="1"/>
</dbReference>
<keyword evidence="4 7" id="KW-0238">DNA-binding</keyword>
<proteinExistence type="predicted"/>
<keyword evidence="3" id="KW-0805">Transcription regulation</keyword>
<dbReference type="Pfam" id="PF00486">
    <property type="entry name" value="Trans_reg_C"/>
    <property type="match status" value="1"/>
</dbReference>
<dbReference type="Gene3D" id="3.40.50.2300">
    <property type="match status" value="1"/>
</dbReference>
<evidence type="ECO:0000256" key="5">
    <source>
        <dbReference type="ARBA" id="ARBA00023163"/>
    </source>
</evidence>
<dbReference type="GO" id="GO:0032993">
    <property type="term" value="C:protein-DNA complex"/>
    <property type="evidence" value="ECO:0007669"/>
    <property type="project" value="TreeGrafter"/>
</dbReference>
<evidence type="ECO:0000313" key="10">
    <source>
        <dbReference type="EMBL" id="BBF23740.1"/>
    </source>
</evidence>
<evidence type="ECO:0000256" key="2">
    <source>
        <dbReference type="ARBA" id="ARBA00023012"/>
    </source>
</evidence>
<dbReference type="GO" id="GO:0000156">
    <property type="term" value="F:phosphorelay response regulator activity"/>
    <property type="evidence" value="ECO:0007669"/>
    <property type="project" value="TreeGrafter"/>
</dbReference>
<sequence>MSEACDGKTALELFHTLSVKPDLVLLDLMMPEMDGHEALARLRETSDVPVIILTARDLFDDKRRTFTTGADDYLVKPFSLPELELRIRALLRRSGHGADRSEESRISTGDFLLDAERCRIEWRGRSAALTGRELRLLTPLVSRPGNVVRYEELLRVGWPDDPYADTSHLRVAIARLRKKIAGLGLSPRVLSSYSSVGYLLGDLSNYDDDYGDESDD</sequence>
<dbReference type="PROSITE" id="PS51755">
    <property type="entry name" value="OMPR_PHOB"/>
    <property type="match status" value="1"/>
</dbReference>
<dbReference type="InterPro" id="IPR001789">
    <property type="entry name" value="Sig_transdc_resp-reg_receiver"/>
</dbReference>
<dbReference type="InterPro" id="IPR011006">
    <property type="entry name" value="CheY-like_superfamily"/>
</dbReference>
<feature type="modified residue" description="4-aspartylphosphate" evidence="6">
    <location>
        <position position="27"/>
    </location>
</feature>
<dbReference type="GO" id="GO:0000976">
    <property type="term" value="F:transcription cis-regulatory region binding"/>
    <property type="evidence" value="ECO:0007669"/>
    <property type="project" value="TreeGrafter"/>
</dbReference>